<organism evidence="9 11">
    <name type="scientific">Bacteroides uniformis str. 3978 T3 ii</name>
    <dbReference type="NCBI Taxonomy" id="1339349"/>
    <lineage>
        <taxon>Bacteria</taxon>
        <taxon>Pseudomonadati</taxon>
        <taxon>Bacteroidota</taxon>
        <taxon>Bacteroidia</taxon>
        <taxon>Bacteroidales</taxon>
        <taxon>Bacteroidaceae</taxon>
        <taxon>Bacteroides</taxon>
    </lineage>
</organism>
<dbReference type="GO" id="GO:0016020">
    <property type="term" value="C:membrane"/>
    <property type="evidence" value="ECO:0007669"/>
    <property type="project" value="UniProtKB-SubCell"/>
</dbReference>
<feature type="transmembrane region" description="Helical" evidence="7">
    <location>
        <begin position="87"/>
        <end position="108"/>
    </location>
</feature>
<dbReference type="GeneID" id="99750056"/>
<dbReference type="EMBL" id="JNHN01000183">
    <property type="protein sequence ID" value="KDS48194.1"/>
    <property type="molecule type" value="Genomic_DNA"/>
</dbReference>
<keyword evidence="3 7" id="KW-0812">Transmembrane</keyword>
<feature type="domain" description="Peptidase S54 rhomboid" evidence="8">
    <location>
        <begin position="49"/>
        <end position="215"/>
    </location>
</feature>
<name>A0A078RV77_BACUN</name>
<dbReference type="InterPro" id="IPR022764">
    <property type="entry name" value="Peptidase_S54_rhomboid_dom"/>
</dbReference>
<evidence type="ECO:0000259" key="8">
    <source>
        <dbReference type="Pfam" id="PF01694"/>
    </source>
</evidence>
<dbReference type="SUPFAM" id="SSF144091">
    <property type="entry name" value="Rhomboid-like"/>
    <property type="match status" value="1"/>
</dbReference>
<dbReference type="PANTHER" id="PTHR43731:SF14">
    <property type="entry name" value="PRESENILIN-ASSOCIATED RHOMBOID-LIKE PROTEIN, MITOCHONDRIAL"/>
    <property type="match status" value="1"/>
</dbReference>
<dbReference type="AlphaFoldDB" id="A0A078RV77"/>
<protein>
    <submittedName>
        <fullName evidence="9">Rhomboid family protein</fullName>
    </submittedName>
</protein>
<dbReference type="Gene3D" id="1.20.1540.10">
    <property type="entry name" value="Rhomboid-like"/>
    <property type="match status" value="1"/>
</dbReference>
<evidence type="ECO:0000313" key="10">
    <source>
        <dbReference type="EMBL" id="KDS58778.1"/>
    </source>
</evidence>
<dbReference type="InterPro" id="IPR050925">
    <property type="entry name" value="Rhomboid_protease_S54"/>
</dbReference>
<evidence type="ECO:0000256" key="6">
    <source>
        <dbReference type="ARBA" id="ARBA00023136"/>
    </source>
</evidence>
<feature type="transmembrane region" description="Helical" evidence="7">
    <location>
        <begin position="51"/>
        <end position="75"/>
    </location>
</feature>
<evidence type="ECO:0000313" key="11">
    <source>
        <dbReference type="Proteomes" id="UP000028013"/>
    </source>
</evidence>
<keyword evidence="4" id="KW-0378">Hydrolase</keyword>
<dbReference type="PANTHER" id="PTHR43731">
    <property type="entry name" value="RHOMBOID PROTEASE"/>
    <property type="match status" value="1"/>
</dbReference>
<feature type="transmembrane region" description="Helical" evidence="7">
    <location>
        <begin position="12"/>
        <end position="31"/>
    </location>
</feature>
<sequence>MNTIPTVTKNLLIINVLMFLGTIVAQSYGIDLAQYLGLHFFLAEDFNAAQLITYMFMHAGFAHIFFNMFAVWMFGRILEQVWGPKRFLFYYLVCGIGAGIIQEVVQYIHYETVLSAYDSVNTGMAIIPMEEYLNMMTTVGASGAVYAILLAFGMLFPNQQMFIFPLPVPIKAKYFVIGYALIELYAGFANSAGDNVAHFAHLGGMVFGFILIMYWRKKNRGNGYYYN</sequence>
<comment type="subcellular location">
    <subcellularLocation>
        <location evidence="1">Membrane</location>
        <topology evidence="1">Multi-pass membrane protein</topology>
    </subcellularLocation>
</comment>
<keyword evidence="5 7" id="KW-1133">Transmembrane helix</keyword>
<evidence type="ECO:0000256" key="5">
    <source>
        <dbReference type="ARBA" id="ARBA00022989"/>
    </source>
</evidence>
<feature type="transmembrane region" description="Helical" evidence="7">
    <location>
        <begin position="132"/>
        <end position="153"/>
    </location>
</feature>
<reference evidence="9 11" key="1">
    <citation type="submission" date="2014-04" db="EMBL/GenBank/DDBJ databases">
        <authorList>
            <person name="Sears C."/>
            <person name="Carroll K."/>
            <person name="Sack B.R."/>
            <person name="Qadri F."/>
            <person name="Myers L.L."/>
            <person name="Chung G.-T."/>
            <person name="Escheverria P."/>
            <person name="Fraser C.M."/>
            <person name="Sadzewicz L."/>
            <person name="Shefchek K.A."/>
            <person name="Tallon L."/>
            <person name="Das S.P."/>
            <person name="Daugherty S."/>
            <person name="Mongodin E.F."/>
        </authorList>
    </citation>
    <scope>NUCLEOTIDE SEQUENCE [LARGE SCALE GENOMIC DNA]</scope>
    <source>
        <strain evidence="9 11">3978 T3 ii</strain>
    </source>
</reference>
<dbReference type="EMBL" id="JNHN01000072">
    <property type="protein sequence ID" value="KDS58778.1"/>
    <property type="molecule type" value="Genomic_DNA"/>
</dbReference>
<dbReference type="PATRIC" id="fig|1339349.3.peg.3880"/>
<evidence type="ECO:0000256" key="1">
    <source>
        <dbReference type="ARBA" id="ARBA00004141"/>
    </source>
</evidence>
<dbReference type="FunFam" id="1.20.1540.10:FF:000033">
    <property type="entry name" value="Rhomboid family membrane protein"/>
    <property type="match status" value="1"/>
</dbReference>
<dbReference type="GO" id="GO:0004252">
    <property type="term" value="F:serine-type endopeptidase activity"/>
    <property type="evidence" value="ECO:0007669"/>
    <property type="project" value="InterPro"/>
</dbReference>
<evidence type="ECO:0000313" key="9">
    <source>
        <dbReference type="EMBL" id="KDS48194.1"/>
    </source>
</evidence>
<evidence type="ECO:0000256" key="4">
    <source>
        <dbReference type="ARBA" id="ARBA00022801"/>
    </source>
</evidence>
<evidence type="ECO:0000256" key="2">
    <source>
        <dbReference type="ARBA" id="ARBA00009045"/>
    </source>
</evidence>
<dbReference type="Pfam" id="PF01694">
    <property type="entry name" value="Rhomboid"/>
    <property type="match status" value="1"/>
</dbReference>
<evidence type="ECO:0000256" key="7">
    <source>
        <dbReference type="SAM" id="Phobius"/>
    </source>
</evidence>
<keyword evidence="6 7" id="KW-0472">Membrane</keyword>
<dbReference type="InterPro" id="IPR035952">
    <property type="entry name" value="Rhomboid-like_sf"/>
</dbReference>
<accession>A0A078RV77</accession>
<dbReference type="RefSeq" id="WP_005830648.1">
    <property type="nucleotide sequence ID" value="NZ_JNHN01000072.1"/>
</dbReference>
<dbReference type="Proteomes" id="UP000028013">
    <property type="component" value="Unassembled WGS sequence"/>
</dbReference>
<comment type="caution">
    <text evidence="9">The sequence shown here is derived from an EMBL/GenBank/DDBJ whole genome shotgun (WGS) entry which is preliminary data.</text>
</comment>
<feature type="transmembrane region" description="Helical" evidence="7">
    <location>
        <begin position="198"/>
        <end position="215"/>
    </location>
</feature>
<gene>
    <name evidence="9" type="ORF">M094_2814</name>
    <name evidence="10" type="ORF">M094_3709</name>
</gene>
<evidence type="ECO:0000256" key="3">
    <source>
        <dbReference type="ARBA" id="ARBA00022692"/>
    </source>
</evidence>
<proteinExistence type="inferred from homology"/>
<comment type="similarity">
    <text evidence="2">Belongs to the peptidase S54 family.</text>
</comment>